<proteinExistence type="predicted"/>
<dbReference type="EMBL" id="CAJOBJ010370441">
    <property type="protein sequence ID" value="CAF5223160.1"/>
    <property type="molecule type" value="Genomic_DNA"/>
</dbReference>
<reference evidence="2" key="1">
    <citation type="submission" date="2021-02" db="EMBL/GenBank/DDBJ databases">
        <authorList>
            <person name="Nowell W R."/>
        </authorList>
    </citation>
    <scope>NUCLEOTIDE SEQUENCE</scope>
</reference>
<feature type="non-terminal residue" evidence="2">
    <location>
        <position position="33"/>
    </location>
</feature>
<evidence type="ECO:0000313" key="2">
    <source>
        <dbReference type="EMBL" id="CAF5223160.1"/>
    </source>
</evidence>
<dbReference type="AlphaFoldDB" id="A0A8S3K0A3"/>
<gene>
    <name evidence="2" type="ORF">GIL414_LOCUS85443</name>
</gene>
<accession>A0A8S3K0A3</accession>
<evidence type="ECO:0000256" key="1">
    <source>
        <dbReference type="SAM" id="MobiDB-lite"/>
    </source>
</evidence>
<protein>
    <submittedName>
        <fullName evidence="2">Uncharacterized protein</fullName>
    </submittedName>
</protein>
<comment type="caution">
    <text evidence="2">The sequence shown here is derived from an EMBL/GenBank/DDBJ whole genome shotgun (WGS) entry which is preliminary data.</text>
</comment>
<evidence type="ECO:0000313" key="3">
    <source>
        <dbReference type="Proteomes" id="UP000681720"/>
    </source>
</evidence>
<sequence>MSDINDHLSDTSSDLNWPLDHSIERQPDDRVVF</sequence>
<dbReference type="Proteomes" id="UP000681720">
    <property type="component" value="Unassembled WGS sequence"/>
</dbReference>
<organism evidence="2 3">
    <name type="scientific">Rotaria magnacalcarata</name>
    <dbReference type="NCBI Taxonomy" id="392030"/>
    <lineage>
        <taxon>Eukaryota</taxon>
        <taxon>Metazoa</taxon>
        <taxon>Spiralia</taxon>
        <taxon>Gnathifera</taxon>
        <taxon>Rotifera</taxon>
        <taxon>Eurotatoria</taxon>
        <taxon>Bdelloidea</taxon>
        <taxon>Philodinida</taxon>
        <taxon>Philodinidae</taxon>
        <taxon>Rotaria</taxon>
    </lineage>
</organism>
<feature type="region of interest" description="Disordered" evidence="1">
    <location>
        <begin position="1"/>
        <end position="21"/>
    </location>
</feature>
<name>A0A8S3K0A3_9BILA</name>